<feature type="domain" description="Aldehyde ferredoxin oxidoreductase N-terminal" evidence="11">
    <location>
        <begin position="7"/>
        <end position="210"/>
    </location>
</feature>
<sequence length="628" mass="68730">MSTVNRYAEKILRVSLSDKKISVKKVPFEVLRKFVGGAGVAVKILYEEIPVGTDPLSPENKLVFGTGPLTGTLAPGSGFATLCFKSPLTGVWADSRAGGEWGGALRKAGYDFLIIEGKAEKPSYIVINDDEVEIRSAEKLKEKTTSEKTKLIKEELNDDKFIVAAIGPAGENLVRFANVMVEGSRAFGRCGGGAVMGSKNLLAVAVKGTGQIPIAKPEEFRKLCKELNQKVLSVTGPEGMSEHGTTGDIASNDELGDIPTKNWRSNSWGKGKELYDHFYNKNLIGAKPCYPGCVLRCGRLAKVDSGKWKTPVHEGNEYESLSAFTFFVLNEDMDAAVHADHLCNEYGLDTISTGAVIAFAMECYEAGILGKEDADGLDLRWGNADAMIELIKKITYRDGIGNILAEGVRRASQIIGKGSEKFAIHVKGLEGPAHDPRSGKALAVNYGVGNRGMCHIHPLEGMAYDSLKNDFGLVLYGLPDPNRVDRWTEEGKGKAAKLLQDWGTVPDVAGFCKFFIYNGITPDDVANLLSALTGWEITGEDVLKIGERVFTLQRMFNVREGIRKKDDMVPERVLKIPEFGKYSSVKECEIKNYDGMLKECYEARGWDENGVPKPEKLKELELGVMDYV</sequence>
<dbReference type="GO" id="GO:0016625">
    <property type="term" value="F:oxidoreductase activity, acting on the aldehyde or oxo group of donors, iron-sulfur protein as acceptor"/>
    <property type="evidence" value="ECO:0007669"/>
    <property type="project" value="InterPro"/>
</dbReference>
<evidence type="ECO:0000256" key="10">
    <source>
        <dbReference type="SAM" id="MobiDB-lite"/>
    </source>
</evidence>
<reference evidence="12 13" key="1">
    <citation type="submission" date="2018-06" db="EMBL/GenBank/DDBJ databases">
        <title>Extensive metabolic versatility and redundancy in microbially diverse, dynamic hydrothermal sediments.</title>
        <authorList>
            <person name="Dombrowski N."/>
            <person name="Teske A."/>
            <person name="Baker B.J."/>
        </authorList>
    </citation>
    <scope>NUCLEOTIDE SEQUENCE [LARGE SCALE GENOMIC DNA]</scope>
    <source>
        <strain evidence="12">B7_G13</strain>
    </source>
</reference>
<dbReference type="Pfam" id="PF01314">
    <property type="entry name" value="AFOR_C"/>
    <property type="match status" value="1"/>
</dbReference>
<protein>
    <submittedName>
        <fullName evidence="12">Aldehyde:ferredoxin oxidoreductase</fullName>
    </submittedName>
</protein>
<evidence type="ECO:0000256" key="3">
    <source>
        <dbReference type="ARBA" id="ARBA00022485"/>
    </source>
</evidence>
<keyword evidence="6" id="KW-0408">Iron</keyword>
<keyword evidence="7" id="KW-0411">Iron-sulfur</keyword>
<dbReference type="GO" id="GO:0009055">
    <property type="term" value="F:electron transfer activity"/>
    <property type="evidence" value="ECO:0007669"/>
    <property type="project" value="InterPro"/>
</dbReference>
<dbReference type="InterPro" id="IPR036503">
    <property type="entry name" value="Ald_Fedxn_OxRdtase_N_sf"/>
</dbReference>
<keyword evidence="3" id="KW-0004">4Fe-4S</keyword>
<feature type="coiled-coil region" evidence="9">
    <location>
        <begin position="127"/>
        <end position="154"/>
    </location>
</feature>
<dbReference type="InterPro" id="IPR051919">
    <property type="entry name" value="W-dependent_AOR"/>
</dbReference>
<dbReference type="SUPFAM" id="SSF48310">
    <property type="entry name" value="Aldehyde ferredoxin oxidoreductase, C-terminal domains"/>
    <property type="match status" value="1"/>
</dbReference>
<keyword evidence="5" id="KW-0560">Oxidoreductase</keyword>
<dbReference type="Gene3D" id="1.10.569.10">
    <property type="entry name" value="Aldehyde Ferredoxin Oxidoreductase Protein, subunit A, domain 2"/>
    <property type="match status" value="1"/>
</dbReference>
<dbReference type="Gene3D" id="3.60.9.10">
    <property type="entry name" value="Aldehyde ferredoxin oxidoreductase, N-terminal domain"/>
    <property type="match status" value="1"/>
</dbReference>
<keyword evidence="9" id="KW-0175">Coiled coil</keyword>
<name>A0A662CZG7_UNCAE</name>
<evidence type="ECO:0000256" key="9">
    <source>
        <dbReference type="SAM" id="Coils"/>
    </source>
</evidence>
<dbReference type="GO" id="GO:0046872">
    <property type="term" value="F:metal ion binding"/>
    <property type="evidence" value="ECO:0007669"/>
    <property type="project" value="UniProtKB-KW"/>
</dbReference>
<dbReference type="InterPro" id="IPR013984">
    <property type="entry name" value="Ald_Fedxn_OxRdtase_dom2"/>
</dbReference>
<evidence type="ECO:0000256" key="1">
    <source>
        <dbReference type="ARBA" id="ARBA00001966"/>
    </source>
</evidence>
<evidence type="ECO:0000256" key="4">
    <source>
        <dbReference type="ARBA" id="ARBA00022723"/>
    </source>
</evidence>
<evidence type="ECO:0000256" key="5">
    <source>
        <dbReference type="ARBA" id="ARBA00023002"/>
    </source>
</evidence>
<dbReference type="InterPro" id="IPR013983">
    <property type="entry name" value="Ald_Fedxn_OxRdtase_N"/>
</dbReference>
<dbReference type="PANTHER" id="PTHR30038">
    <property type="entry name" value="ALDEHYDE FERREDOXIN OXIDOREDUCTASE"/>
    <property type="match status" value="1"/>
</dbReference>
<keyword evidence="4" id="KW-0479">Metal-binding</keyword>
<dbReference type="AlphaFoldDB" id="A0A662CZG7"/>
<dbReference type="InterPro" id="IPR001203">
    <property type="entry name" value="OxRdtase_Ald_Fedxn_C"/>
</dbReference>
<dbReference type="GO" id="GO:0051539">
    <property type="term" value="F:4 iron, 4 sulfur cluster binding"/>
    <property type="evidence" value="ECO:0007669"/>
    <property type="project" value="UniProtKB-KW"/>
</dbReference>
<evidence type="ECO:0000256" key="2">
    <source>
        <dbReference type="ARBA" id="ARBA00011032"/>
    </source>
</evidence>
<comment type="caution">
    <text evidence="12">The sequence shown here is derived from an EMBL/GenBank/DDBJ whole genome shotgun (WGS) entry which is preliminary data.</text>
</comment>
<evidence type="ECO:0000256" key="7">
    <source>
        <dbReference type="ARBA" id="ARBA00023014"/>
    </source>
</evidence>
<comment type="cofactor">
    <cofactor evidence="8">
        <name>tungstopterin</name>
        <dbReference type="ChEBI" id="CHEBI:30402"/>
    </cofactor>
</comment>
<dbReference type="Pfam" id="PF02730">
    <property type="entry name" value="AFOR_N"/>
    <property type="match status" value="1"/>
</dbReference>
<dbReference type="InterPro" id="IPR036021">
    <property type="entry name" value="Tungsten_al_ferr_oxy-like_C"/>
</dbReference>
<evidence type="ECO:0000313" key="13">
    <source>
        <dbReference type="Proteomes" id="UP000277457"/>
    </source>
</evidence>
<dbReference type="InterPro" id="IPR013985">
    <property type="entry name" value="Ald_Fedxn_OxRdtase_dom3"/>
</dbReference>
<proteinExistence type="inferred from homology"/>
<gene>
    <name evidence="12" type="ORF">DRZ78_03185</name>
</gene>
<organism evidence="12 13">
    <name type="scientific">Aerophobetes bacterium</name>
    <dbReference type="NCBI Taxonomy" id="2030807"/>
    <lineage>
        <taxon>Bacteria</taxon>
        <taxon>Candidatus Aerophobota</taxon>
    </lineage>
</organism>
<dbReference type="PANTHER" id="PTHR30038:SF0">
    <property type="entry name" value="TUNGSTEN-CONTAINING ALDEHYDE FERREDOXIN OXIDOREDUCTASE"/>
    <property type="match status" value="1"/>
</dbReference>
<feature type="region of interest" description="Disordered" evidence="10">
    <location>
        <begin position="235"/>
        <end position="256"/>
    </location>
</feature>
<dbReference type="SUPFAM" id="SSF56228">
    <property type="entry name" value="Aldehyde ferredoxin oxidoreductase, N-terminal domain"/>
    <property type="match status" value="1"/>
</dbReference>
<evidence type="ECO:0000256" key="8">
    <source>
        <dbReference type="ARBA" id="ARBA00049934"/>
    </source>
</evidence>
<comment type="cofactor">
    <cofactor evidence="1">
        <name>[4Fe-4S] cluster</name>
        <dbReference type="ChEBI" id="CHEBI:49883"/>
    </cofactor>
</comment>
<evidence type="ECO:0000256" key="6">
    <source>
        <dbReference type="ARBA" id="ARBA00023004"/>
    </source>
</evidence>
<dbReference type="SMART" id="SM00790">
    <property type="entry name" value="AFOR_N"/>
    <property type="match status" value="1"/>
</dbReference>
<evidence type="ECO:0000259" key="11">
    <source>
        <dbReference type="SMART" id="SM00790"/>
    </source>
</evidence>
<accession>A0A662CZG7</accession>
<dbReference type="Proteomes" id="UP000277457">
    <property type="component" value="Unassembled WGS sequence"/>
</dbReference>
<dbReference type="EMBL" id="QMPY01000103">
    <property type="protein sequence ID" value="RLE07320.1"/>
    <property type="molecule type" value="Genomic_DNA"/>
</dbReference>
<comment type="similarity">
    <text evidence="2">Belongs to the AOR/FOR family.</text>
</comment>
<evidence type="ECO:0000313" key="12">
    <source>
        <dbReference type="EMBL" id="RLE07320.1"/>
    </source>
</evidence>
<dbReference type="Gene3D" id="1.10.599.10">
    <property type="entry name" value="Aldehyde Ferredoxin Oxidoreductase Protein, subunit A, domain 3"/>
    <property type="match status" value="1"/>
</dbReference>